<dbReference type="Proteomes" id="UP000246715">
    <property type="component" value="Segment"/>
</dbReference>
<accession>A7IVA6</accession>
<sequence>MFWLSIASRVFFTTDHGSDGALVTIIATRRPDTETDVSTTDILWFMVIDHKWNTISENRTTENRDIHTIWEASACMKALTKKYTKYP</sequence>
<protein>
    <submittedName>
        <fullName evidence="1">Uncharacterized protein m726R</fullName>
    </submittedName>
</protein>
<evidence type="ECO:0000313" key="2">
    <source>
        <dbReference type="Proteomes" id="UP000246715"/>
    </source>
</evidence>
<organismHost>
    <name type="scientific">Paramecium bursaria</name>
    <dbReference type="NCBI Taxonomy" id="74790"/>
</organismHost>
<evidence type="ECO:0000313" key="1">
    <source>
        <dbReference type="EMBL" id="ABT14280.1"/>
    </source>
</evidence>
<name>A7IVA6_PBCVM</name>
<organism evidence="1 2">
    <name type="scientific">Paramecium bursaria Chlorella virus MT325</name>
    <name type="common">PBCV-MT325</name>
    <dbReference type="NCBI Taxonomy" id="346932"/>
    <lineage>
        <taxon>Viruses</taxon>
        <taxon>Varidnaviria</taxon>
        <taxon>Bamfordvirae</taxon>
        <taxon>Nucleocytoviricota</taxon>
        <taxon>Megaviricetes</taxon>
        <taxon>Algavirales</taxon>
        <taxon>Phycodnaviridae</taxon>
        <taxon>Chlorovirus</taxon>
        <taxon>Chlorovirus conductrix</taxon>
        <taxon>Paramecium bursaria Chlorella virus A1</taxon>
    </lineage>
</organism>
<proteinExistence type="predicted"/>
<gene>
    <name evidence="1" type="primary">m726R</name>
    <name evidence="1" type="ORF">MT325_m726R</name>
</gene>
<reference evidence="1 2" key="1">
    <citation type="journal article" date="2007" name="Virology">
        <title>Sequence and annotation of the 314-kb MT325 and the 321-kb FR483 viruses that infect Chlorella Pbi.</title>
        <authorList>
            <person name="Fitzgerald L.A."/>
            <person name="Graves M.V."/>
            <person name="Li X."/>
            <person name="Feldblyum T."/>
            <person name="Hartigan J."/>
            <person name="Van Etten J.L."/>
        </authorList>
    </citation>
    <scope>NUCLEOTIDE SEQUENCE [LARGE SCALE GENOMIC DNA]</scope>
    <source>
        <strain evidence="1 2">MT325</strain>
    </source>
</reference>
<dbReference type="EMBL" id="DQ491001">
    <property type="protein sequence ID" value="ABT14280.1"/>
    <property type="molecule type" value="Genomic_DNA"/>
</dbReference>